<dbReference type="GO" id="GO:0007605">
    <property type="term" value="P:sensory perception of sound"/>
    <property type="evidence" value="ECO:0007669"/>
    <property type="project" value="Ensembl"/>
</dbReference>
<dbReference type="GO" id="GO:0005615">
    <property type="term" value="C:extracellular space"/>
    <property type="evidence" value="ECO:0007669"/>
    <property type="project" value="Ensembl"/>
</dbReference>
<dbReference type="GO" id="GO:0045471">
    <property type="term" value="P:response to ethanol"/>
    <property type="evidence" value="ECO:0007669"/>
    <property type="project" value="Ensembl"/>
</dbReference>
<evidence type="ECO:0000256" key="1">
    <source>
        <dbReference type="SAM" id="MobiDB-lite"/>
    </source>
</evidence>
<dbReference type="GO" id="GO:0009408">
    <property type="term" value="P:response to heat"/>
    <property type="evidence" value="ECO:0007669"/>
    <property type="project" value="Ensembl"/>
</dbReference>
<dbReference type="GO" id="GO:0004784">
    <property type="term" value="F:superoxide dismutase activity"/>
    <property type="evidence" value="ECO:0007669"/>
    <property type="project" value="Ensembl"/>
</dbReference>
<gene>
    <name evidence="3" type="primary">SOD1</name>
</gene>
<dbReference type="PRINTS" id="PR00068">
    <property type="entry name" value="CUZNDISMTASE"/>
</dbReference>
<dbReference type="GO" id="GO:0043410">
    <property type="term" value="P:positive regulation of MAPK cascade"/>
    <property type="evidence" value="ECO:0007669"/>
    <property type="project" value="Ensembl"/>
</dbReference>
<dbReference type="SUPFAM" id="SSF49329">
    <property type="entry name" value="Cu,Zn superoxide dismutase-like"/>
    <property type="match status" value="1"/>
</dbReference>
<dbReference type="GO" id="GO:0048678">
    <property type="term" value="P:response to axon injury"/>
    <property type="evidence" value="ECO:0007669"/>
    <property type="project" value="Ensembl"/>
</dbReference>
<dbReference type="GO" id="GO:0005777">
    <property type="term" value="C:peroxisome"/>
    <property type="evidence" value="ECO:0007669"/>
    <property type="project" value="Ensembl"/>
</dbReference>
<evidence type="ECO:0000313" key="4">
    <source>
        <dbReference type="Proteomes" id="UP000694409"/>
    </source>
</evidence>
<dbReference type="GO" id="GO:0040014">
    <property type="term" value="P:regulation of multicellular organism growth"/>
    <property type="evidence" value="ECO:0007669"/>
    <property type="project" value="Ensembl"/>
</dbReference>
<keyword evidence="4" id="KW-1185">Reference proteome</keyword>
<dbReference type="GO" id="GO:0060052">
    <property type="term" value="P:neurofilament cytoskeleton organization"/>
    <property type="evidence" value="ECO:0007669"/>
    <property type="project" value="Ensembl"/>
</dbReference>
<dbReference type="CDD" id="cd00305">
    <property type="entry name" value="Cu-Zn_Superoxide_Dismutase"/>
    <property type="match status" value="1"/>
</dbReference>
<dbReference type="GO" id="GO:0019228">
    <property type="term" value="P:neuronal action potential"/>
    <property type="evidence" value="ECO:0007669"/>
    <property type="project" value="Ensembl"/>
</dbReference>
<dbReference type="Proteomes" id="UP000694409">
    <property type="component" value="Unassembled WGS sequence"/>
</dbReference>
<dbReference type="Ensembl" id="ENSSCAT00000021371.1">
    <property type="protein sequence ID" value="ENSSCAP00000019136.1"/>
    <property type="gene ID" value="ENSSCAG00000013812.1"/>
</dbReference>
<dbReference type="GO" id="GO:0060088">
    <property type="term" value="P:auditory receptor cell stereocilium organization"/>
    <property type="evidence" value="ECO:0007669"/>
    <property type="project" value="Ensembl"/>
</dbReference>
<feature type="domain" description="Superoxide dismutase copper/zinc binding" evidence="2">
    <location>
        <begin position="38"/>
        <end position="136"/>
    </location>
</feature>
<reference evidence="3" key="1">
    <citation type="submission" date="2025-08" db="UniProtKB">
        <authorList>
            <consortium name="Ensembl"/>
        </authorList>
    </citation>
    <scope>IDENTIFICATION</scope>
</reference>
<dbReference type="GO" id="GO:0005739">
    <property type="term" value="C:mitochondrion"/>
    <property type="evidence" value="ECO:0007669"/>
    <property type="project" value="Ensembl"/>
</dbReference>
<dbReference type="GO" id="GO:0005507">
    <property type="term" value="F:copper ion binding"/>
    <property type="evidence" value="ECO:0007669"/>
    <property type="project" value="Ensembl"/>
</dbReference>
<dbReference type="GO" id="GO:0032839">
    <property type="term" value="C:dendrite cytoplasm"/>
    <property type="evidence" value="ECO:0007669"/>
    <property type="project" value="Ensembl"/>
</dbReference>
<dbReference type="GO" id="GO:0006915">
    <property type="term" value="P:apoptotic process"/>
    <property type="evidence" value="ECO:0007669"/>
    <property type="project" value="Ensembl"/>
</dbReference>
<dbReference type="Gene3D" id="2.60.40.200">
    <property type="entry name" value="Superoxide dismutase, copper/zinc binding domain"/>
    <property type="match status" value="1"/>
</dbReference>
<dbReference type="InterPro" id="IPR001424">
    <property type="entry name" value="SOD_Cu_Zn_dom"/>
</dbReference>
<dbReference type="GO" id="GO:0046716">
    <property type="term" value="P:muscle cell cellular homeostasis"/>
    <property type="evidence" value="ECO:0007669"/>
    <property type="project" value="Ensembl"/>
</dbReference>
<organism evidence="3 4">
    <name type="scientific">Serinus canaria</name>
    <name type="common">Island canary</name>
    <name type="synonym">Fringilla canaria</name>
    <dbReference type="NCBI Taxonomy" id="9135"/>
    <lineage>
        <taxon>Eukaryota</taxon>
        <taxon>Metazoa</taxon>
        <taxon>Chordata</taxon>
        <taxon>Craniata</taxon>
        <taxon>Vertebrata</taxon>
        <taxon>Euteleostomi</taxon>
        <taxon>Archelosauria</taxon>
        <taxon>Archosauria</taxon>
        <taxon>Dinosauria</taxon>
        <taxon>Saurischia</taxon>
        <taxon>Theropoda</taxon>
        <taxon>Coelurosauria</taxon>
        <taxon>Aves</taxon>
        <taxon>Neognathae</taxon>
        <taxon>Neoaves</taxon>
        <taxon>Telluraves</taxon>
        <taxon>Australaves</taxon>
        <taxon>Passeriformes</taxon>
        <taxon>Passeroidea</taxon>
        <taxon>Fringillidae</taxon>
        <taxon>Carduelinae</taxon>
        <taxon>Serinus</taxon>
    </lineage>
</organism>
<dbReference type="GO" id="GO:0007283">
    <property type="term" value="P:spermatogenesis"/>
    <property type="evidence" value="ECO:0007669"/>
    <property type="project" value="Ensembl"/>
</dbReference>
<dbReference type="GO" id="GO:0008089">
    <property type="term" value="P:anterograde axonal transport"/>
    <property type="evidence" value="ECO:0007669"/>
    <property type="project" value="Ensembl"/>
</dbReference>
<feature type="region of interest" description="Disordered" evidence="1">
    <location>
        <begin position="71"/>
        <end position="91"/>
    </location>
</feature>
<dbReference type="PANTHER" id="PTHR10003">
    <property type="entry name" value="SUPEROXIDE DISMUTASE CU-ZN -RELATED"/>
    <property type="match status" value="1"/>
</dbReference>
<dbReference type="GO" id="GO:0051881">
    <property type="term" value="P:regulation of mitochondrial membrane potential"/>
    <property type="evidence" value="ECO:0007669"/>
    <property type="project" value="Ensembl"/>
</dbReference>
<accession>A0A8C9NJT1</accession>
<dbReference type="GO" id="GO:0099610">
    <property type="term" value="P:action potential initiation"/>
    <property type="evidence" value="ECO:0007669"/>
    <property type="project" value="Ensembl"/>
</dbReference>
<name>A0A8C9NJT1_SERCA</name>
<dbReference type="GO" id="GO:0030346">
    <property type="term" value="F:protein phosphatase 2B binding"/>
    <property type="evidence" value="ECO:0007669"/>
    <property type="project" value="Ensembl"/>
</dbReference>
<dbReference type="GO" id="GO:0043025">
    <property type="term" value="C:neuronal cell body"/>
    <property type="evidence" value="ECO:0007669"/>
    <property type="project" value="Ensembl"/>
</dbReference>
<dbReference type="GO" id="GO:0051093">
    <property type="term" value="P:negative regulation of developmental process"/>
    <property type="evidence" value="ECO:0007669"/>
    <property type="project" value="Ensembl"/>
</dbReference>
<dbReference type="GO" id="GO:0060047">
    <property type="term" value="P:heart contraction"/>
    <property type="evidence" value="ECO:0007669"/>
    <property type="project" value="Ensembl"/>
</dbReference>
<dbReference type="GO" id="GO:0010467">
    <property type="term" value="P:gene expression"/>
    <property type="evidence" value="ECO:0007669"/>
    <property type="project" value="Ensembl"/>
</dbReference>
<dbReference type="GO" id="GO:0002262">
    <property type="term" value="P:myeloid cell homeostasis"/>
    <property type="evidence" value="ECO:0007669"/>
    <property type="project" value="Ensembl"/>
</dbReference>
<dbReference type="GO" id="GO:0005829">
    <property type="term" value="C:cytosol"/>
    <property type="evidence" value="ECO:0007669"/>
    <property type="project" value="Ensembl"/>
</dbReference>
<dbReference type="GO" id="GO:0031410">
    <property type="term" value="C:cytoplasmic vesicle"/>
    <property type="evidence" value="ECO:0007669"/>
    <property type="project" value="Ensembl"/>
</dbReference>
<protein>
    <submittedName>
        <fullName evidence="3">Superoxide dismutase 1</fullName>
    </submittedName>
</protein>
<dbReference type="InterPro" id="IPR018152">
    <property type="entry name" value="SOD_Cu/Zn_BS"/>
</dbReference>
<dbReference type="GO" id="GO:0008270">
    <property type="term" value="F:zinc ion binding"/>
    <property type="evidence" value="ECO:0007669"/>
    <property type="project" value="Ensembl"/>
</dbReference>
<sequence>SGQRCLGLVAGPFCHLRLTRSRAIQSPCGDKCSPLKGTGPVKVTGKITGLADGEHGFHVHEFGDNTNGCTSAGPHFNPQQKKHGGPSDAERHVGDLGNVTAKGGVAEVSIQDSVISLSGPHCIIGRTMVVSGEGDLRTGTGIHSHPSVPWCGTSVPAFWRCPSNSALPAVGA</sequence>
<dbReference type="GO" id="GO:0031267">
    <property type="term" value="F:small GTPase binding"/>
    <property type="evidence" value="ECO:0007669"/>
    <property type="project" value="Ensembl"/>
</dbReference>
<dbReference type="AlphaFoldDB" id="A0A8C9NJT1"/>
<dbReference type="GO" id="GO:0032991">
    <property type="term" value="C:protein-containing complex"/>
    <property type="evidence" value="ECO:0007669"/>
    <property type="project" value="Ensembl"/>
</dbReference>
<dbReference type="GO" id="GO:0051087">
    <property type="term" value="F:protein-folding chaperone binding"/>
    <property type="evidence" value="ECO:0007669"/>
    <property type="project" value="Ensembl"/>
</dbReference>
<dbReference type="Pfam" id="PF00080">
    <property type="entry name" value="Sod_Cu"/>
    <property type="match status" value="1"/>
</dbReference>
<dbReference type="GO" id="GO:0042542">
    <property type="term" value="P:response to hydrogen peroxide"/>
    <property type="evidence" value="ECO:0007669"/>
    <property type="project" value="Ensembl"/>
</dbReference>
<dbReference type="GO" id="GO:0008340">
    <property type="term" value="P:determination of adult lifespan"/>
    <property type="evidence" value="ECO:0007669"/>
    <property type="project" value="Ensembl"/>
</dbReference>
<dbReference type="GO" id="GO:0006749">
    <property type="term" value="P:glutathione metabolic process"/>
    <property type="evidence" value="ECO:0007669"/>
    <property type="project" value="Ensembl"/>
</dbReference>
<dbReference type="GO" id="GO:0060087">
    <property type="term" value="P:relaxation of vascular associated smooth muscle"/>
    <property type="evidence" value="ECO:0007669"/>
    <property type="project" value="Ensembl"/>
</dbReference>
<dbReference type="GO" id="GO:0042554">
    <property type="term" value="P:superoxide anion generation"/>
    <property type="evidence" value="ECO:0007669"/>
    <property type="project" value="Ensembl"/>
</dbReference>
<evidence type="ECO:0000259" key="2">
    <source>
        <dbReference type="Pfam" id="PF00080"/>
    </source>
</evidence>
<dbReference type="GeneTree" id="ENSGT00940000155551"/>
<dbReference type="GO" id="GO:0007626">
    <property type="term" value="P:locomotory behavior"/>
    <property type="evidence" value="ECO:0007669"/>
    <property type="project" value="Ensembl"/>
</dbReference>
<reference evidence="3" key="2">
    <citation type="submission" date="2025-09" db="UniProtKB">
        <authorList>
            <consortium name="Ensembl"/>
        </authorList>
    </citation>
    <scope>IDENTIFICATION</scope>
</reference>
<dbReference type="GO" id="GO:0042803">
    <property type="term" value="F:protein homodimerization activity"/>
    <property type="evidence" value="ECO:0007669"/>
    <property type="project" value="Ensembl"/>
</dbReference>
<dbReference type="GO" id="GO:0005886">
    <property type="term" value="C:plasma membrane"/>
    <property type="evidence" value="ECO:0007669"/>
    <property type="project" value="Ensembl"/>
</dbReference>
<dbReference type="GO" id="GO:0043524">
    <property type="term" value="P:negative regulation of neuron apoptotic process"/>
    <property type="evidence" value="ECO:0007669"/>
    <property type="project" value="Ensembl"/>
</dbReference>
<dbReference type="GO" id="GO:0032287">
    <property type="term" value="P:peripheral nervous system myelin maintenance"/>
    <property type="evidence" value="ECO:0007669"/>
    <property type="project" value="Ensembl"/>
</dbReference>
<dbReference type="InterPro" id="IPR024134">
    <property type="entry name" value="SOD_Cu/Zn_/chaperone"/>
</dbReference>
<dbReference type="GO" id="GO:1902177">
    <property type="term" value="P:positive regulation of oxidative stress-induced intrinsic apoptotic signaling pathway"/>
    <property type="evidence" value="ECO:0007669"/>
    <property type="project" value="Ensembl"/>
</dbReference>
<dbReference type="GO" id="GO:0050766">
    <property type="term" value="P:positive regulation of phagocytosis"/>
    <property type="evidence" value="ECO:0007669"/>
    <property type="project" value="Ensembl"/>
</dbReference>
<dbReference type="GO" id="GO:2000242">
    <property type="term" value="P:negative regulation of reproductive process"/>
    <property type="evidence" value="ECO:0007669"/>
    <property type="project" value="Ensembl"/>
</dbReference>
<dbReference type="GO" id="GO:0001895">
    <property type="term" value="P:retina homeostasis"/>
    <property type="evidence" value="ECO:0007669"/>
    <property type="project" value="Ensembl"/>
</dbReference>
<dbReference type="GO" id="GO:0035234">
    <property type="term" value="P:ectopic germ cell programmed cell death"/>
    <property type="evidence" value="ECO:0007669"/>
    <property type="project" value="Ensembl"/>
</dbReference>
<dbReference type="GO" id="GO:0032930">
    <property type="term" value="P:positive regulation of superoxide anion generation"/>
    <property type="evidence" value="ECO:0007669"/>
    <property type="project" value="Ensembl"/>
</dbReference>
<dbReference type="GO" id="GO:0001819">
    <property type="term" value="P:positive regulation of cytokine production"/>
    <property type="evidence" value="ECO:0007669"/>
    <property type="project" value="Ensembl"/>
</dbReference>
<dbReference type="GO" id="GO:0009410">
    <property type="term" value="P:response to xenobiotic stimulus"/>
    <property type="evidence" value="ECO:0007669"/>
    <property type="project" value="Ensembl"/>
</dbReference>
<dbReference type="GO" id="GO:1904115">
    <property type="term" value="C:axon cytoplasm"/>
    <property type="evidence" value="ECO:0007669"/>
    <property type="project" value="GOC"/>
</dbReference>
<dbReference type="GO" id="GO:0050728">
    <property type="term" value="P:negative regulation of inflammatory response"/>
    <property type="evidence" value="ECO:0007669"/>
    <property type="project" value="Ensembl"/>
</dbReference>
<dbReference type="PROSITE" id="PS00087">
    <property type="entry name" value="SOD_CU_ZN_1"/>
    <property type="match status" value="1"/>
</dbReference>
<proteinExistence type="predicted"/>
<dbReference type="InterPro" id="IPR036423">
    <property type="entry name" value="SOD-like_Cu/Zn_dom_sf"/>
</dbReference>
<dbReference type="GO" id="GO:0005654">
    <property type="term" value="C:nucleoplasm"/>
    <property type="evidence" value="ECO:0007669"/>
    <property type="project" value="Ensembl"/>
</dbReference>
<dbReference type="GO" id="GO:0008217">
    <property type="term" value="P:regulation of blood pressure"/>
    <property type="evidence" value="ECO:0007669"/>
    <property type="project" value="Ensembl"/>
</dbReference>
<dbReference type="GO" id="GO:0001541">
    <property type="term" value="P:ovarian follicle development"/>
    <property type="evidence" value="ECO:0007669"/>
    <property type="project" value="Ensembl"/>
</dbReference>
<dbReference type="GO" id="GO:0008090">
    <property type="term" value="P:retrograde axonal transport"/>
    <property type="evidence" value="ECO:0007669"/>
    <property type="project" value="Ensembl"/>
</dbReference>
<evidence type="ECO:0000313" key="3">
    <source>
        <dbReference type="Ensembl" id="ENSSCAP00000019136.1"/>
    </source>
</evidence>
<dbReference type="GO" id="GO:0006879">
    <property type="term" value="P:intracellular iron ion homeostasis"/>
    <property type="evidence" value="ECO:0007669"/>
    <property type="project" value="Ensembl"/>
</dbReference>
<dbReference type="GO" id="GO:0050665">
    <property type="term" value="P:hydrogen peroxide biosynthetic process"/>
    <property type="evidence" value="ECO:0007669"/>
    <property type="project" value="Ensembl"/>
</dbReference>